<dbReference type="PROSITE" id="PS50970">
    <property type="entry name" value="HCY"/>
    <property type="match status" value="1"/>
</dbReference>
<dbReference type="PANTHER" id="PTHR11103">
    <property type="entry name" value="SLR1189 PROTEIN"/>
    <property type="match status" value="1"/>
</dbReference>
<evidence type="ECO:0000259" key="4">
    <source>
        <dbReference type="PROSITE" id="PS50970"/>
    </source>
</evidence>
<accession>A0ABT2Z3L9</accession>
<protein>
    <submittedName>
        <fullName evidence="5">Homocysteine S-methyltransferase family protein</fullName>
    </submittedName>
</protein>
<dbReference type="Proteomes" id="UP001652503">
    <property type="component" value="Unassembled WGS sequence"/>
</dbReference>
<dbReference type="SUPFAM" id="SSF82282">
    <property type="entry name" value="Homocysteine S-methyltransferase"/>
    <property type="match status" value="1"/>
</dbReference>
<dbReference type="InterPro" id="IPR036589">
    <property type="entry name" value="HCY_dom_sf"/>
</dbReference>
<dbReference type="Gene3D" id="3.20.20.330">
    <property type="entry name" value="Homocysteine-binding-like domain"/>
    <property type="match status" value="1"/>
</dbReference>
<evidence type="ECO:0000256" key="3">
    <source>
        <dbReference type="PROSITE-ProRule" id="PRU00333"/>
    </source>
</evidence>
<dbReference type="InterPro" id="IPR003726">
    <property type="entry name" value="HCY_dom"/>
</dbReference>
<organism evidence="5 6">
    <name type="scientific">Albidovulum sediminicola</name>
    <dbReference type="NCBI Taxonomy" id="2984331"/>
    <lineage>
        <taxon>Bacteria</taxon>
        <taxon>Pseudomonadati</taxon>
        <taxon>Pseudomonadota</taxon>
        <taxon>Alphaproteobacteria</taxon>
        <taxon>Rhodobacterales</taxon>
        <taxon>Paracoccaceae</taxon>
        <taxon>Albidovulum</taxon>
    </lineage>
</organism>
<evidence type="ECO:0000256" key="1">
    <source>
        <dbReference type="ARBA" id="ARBA00022603"/>
    </source>
</evidence>
<keyword evidence="3" id="KW-0862">Zinc</keyword>
<feature type="binding site" evidence="3">
    <location>
        <position position="224"/>
    </location>
    <ligand>
        <name>Zn(2+)</name>
        <dbReference type="ChEBI" id="CHEBI:29105"/>
    </ligand>
</feature>
<dbReference type="Pfam" id="PF02574">
    <property type="entry name" value="S-methyl_trans"/>
    <property type="match status" value="1"/>
</dbReference>
<evidence type="ECO:0000256" key="2">
    <source>
        <dbReference type="ARBA" id="ARBA00022679"/>
    </source>
</evidence>
<keyword evidence="6" id="KW-1185">Reference proteome</keyword>
<gene>
    <name evidence="5" type="ORF">OE647_13510</name>
</gene>
<dbReference type="PANTHER" id="PTHR11103:SF18">
    <property type="entry name" value="SLR1189 PROTEIN"/>
    <property type="match status" value="1"/>
</dbReference>
<name>A0ABT2Z3L9_9RHOB</name>
<feature type="domain" description="Hcy-binding" evidence="4">
    <location>
        <begin position="2"/>
        <end position="306"/>
    </location>
</feature>
<dbReference type="EMBL" id="JAOWLA010000012">
    <property type="protein sequence ID" value="MCV2865744.1"/>
    <property type="molecule type" value="Genomic_DNA"/>
</dbReference>
<keyword evidence="2 3" id="KW-0808">Transferase</keyword>
<evidence type="ECO:0000313" key="5">
    <source>
        <dbReference type="EMBL" id="MCV2865744.1"/>
    </source>
</evidence>
<evidence type="ECO:0000313" key="6">
    <source>
        <dbReference type="Proteomes" id="UP001652503"/>
    </source>
</evidence>
<feature type="binding site" evidence="3">
    <location>
        <position position="292"/>
    </location>
    <ligand>
        <name>Zn(2+)</name>
        <dbReference type="ChEBI" id="CHEBI:29105"/>
    </ligand>
</feature>
<sequence>MTGLEMLLNGPDPFITDGGIETDLIFNDGFDLPYFSSFVLLSSEDGRTGLERYFDRYLDLAERTGRGFVLDTATWRANAGWAGAHGLSEKDMRSINREAVRFAHALRARRDWSDRILVNGSIGPAGDGYAPDQLFEPDAAEAIHRPQIEALAEAGADLAMALTMTHPGEAIGVVRAAHAAGLPIAISFTVETDGQLPVGSSLADAIAEVEVATNGAPIFYGVNCAHPTHFLDRLDGDWTRRIGVVRANASALSHAELDEAVELDDGDPDDFGRLYGELSARLPNLHLVGGCCGSDCRHVHAAMSAL</sequence>
<reference evidence="5 6" key="1">
    <citation type="submission" date="2022-10" db="EMBL/GenBank/DDBJ databases">
        <title>Defluviimonas sp. nov., isolated from ocean surface water.</title>
        <authorList>
            <person name="He W."/>
            <person name="Wang L."/>
            <person name="Zhang D.-F."/>
        </authorList>
    </citation>
    <scope>NUCLEOTIDE SEQUENCE [LARGE SCALE GENOMIC DNA]</scope>
    <source>
        <strain evidence="5 6">WL0075</strain>
    </source>
</reference>
<dbReference type="RefSeq" id="WP_263722267.1">
    <property type="nucleotide sequence ID" value="NZ_JAOWLA010000012.1"/>
</dbReference>
<comment type="cofactor">
    <cofactor evidence="3">
        <name>Zn(2+)</name>
        <dbReference type="ChEBI" id="CHEBI:29105"/>
    </cofactor>
</comment>
<proteinExistence type="predicted"/>
<feature type="binding site" evidence="3">
    <location>
        <position position="291"/>
    </location>
    <ligand>
        <name>Zn(2+)</name>
        <dbReference type="ChEBI" id="CHEBI:29105"/>
    </ligand>
</feature>
<keyword evidence="1 3" id="KW-0489">Methyltransferase</keyword>
<comment type="caution">
    <text evidence="5">The sequence shown here is derived from an EMBL/GenBank/DDBJ whole genome shotgun (WGS) entry which is preliminary data.</text>
</comment>
<keyword evidence="3" id="KW-0479">Metal-binding</keyword>